<evidence type="ECO:0000313" key="1">
    <source>
        <dbReference type="EMBL" id="TNV14998.1"/>
    </source>
</evidence>
<gene>
    <name evidence="1" type="ORF">FIC94_12655</name>
</gene>
<proteinExistence type="predicted"/>
<name>A0ABY2Y5C2_9HYPH</name>
<sequence length="107" mass="12346">MTTGMDDRRDAFEKKFAHDADLRFKAEARRNKLLGLWAAERLGKKDGEAETYARDVIAADFIEAGDDDVFRKIRTDFDEGGVTDSDETIREKMQLFLEEAIRQIQQD</sequence>
<comment type="caution">
    <text evidence="1">The sequence shown here is derived from an EMBL/GenBank/DDBJ whole genome shotgun (WGS) entry which is preliminary data.</text>
</comment>
<keyword evidence="2" id="KW-1185">Reference proteome</keyword>
<dbReference type="Pfam" id="PF07345">
    <property type="entry name" value="ATPaseInh_sub_z"/>
    <property type="match status" value="1"/>
</dbReference>
<dbReference type="PIRSF" id="PIRSF031780">
    <property type="entry name" value="UCP031780"/>
    <property type="match status" value="1"/>
</dbReference>
<evidence type="ECO:0000313" key="2">
    <source>
        <dbReference type="Proteomes" id="UP000312784"/>
    </source>
</evidence>
<organism evidence="1 2">
    <name type="scientific">Ochrobactrum teleogrylli</name>
    <dbReference type="NCBI Taxonomy" id="2479765"/>
    <lineage>
        <taxon>Bacteria</taxon>
        <taxon>Pseudomonadati</taxon>
        <taxon>Pseudomonadota</taxon>
        <taxon>Alphaproteobacteria</taxon>
        <taxon>Hyphomicrobiales</taxon>
        <taxon>Brucellaceae</taxon>
        <taxon>Brucella/Ochrobactrum group</taxon>
        <taxon>Ochrobactrum</taxon>
    </lineage>
</organism>
<dbReference type="Proteomes" id="UP000312784">
    <property type="component" value="Unassembled WGS sequence"/>
</dbReference>
<dbReference type="InterPro" id="IPR009945">
    <property type="entry name" value="ATPase_inh_sub_z"/>
</dbReference>
<dbReference type="InterPro" id="IPR038293">
    <property type="entry name" value="ATPase_inh_sub_z_sf"/>
</dbReference>
<dbReference type="Gene3D" id="1.10.790.20">
    <property type="entry name" value="Domain of unknown function DUF1476"/>
    <property type="match status" value="1"/>
</dbReference>
<dbReference type="RefSeq" id="WP_140025105.1">
    <property type="nucleotide sequence ID" value="NZ_JBHUFG010000051.1"/>
</dbReference>
<protein>
    <submittedName>
        <fullName evidence="1">DUF1476 domain-containing protein</fullName>
    </submittedName>
</protein>
<dbReference type="EMBL" id="VEWL01000007">
    <property type="protein sequence ID" value="TNV14998.1"/>
    <property type="molecule type" value="Genomic_DNA"/>
</dbReference>
<accession>A0ABY2Y5C2</accession>
<reference evidence="1 2" key="1">
    <citation type="submission" date="2019-06" db="EMBL/GenBank/DDBJ databases">
        <title>Ochrobactrum cricket sp.nov., isolated from the insect Teleogryllus occipitalis living in deserted cropland.</title>
        <authorList>
            <person name="Hu M."/>
        </authorList>
    </citation>
    <scope>NUCLEOTIDE SEQUENCE [LARGE SCALE GENOMIC DNA]</scope>
    <source>
        <strain evidence="1 2">LCB8</strain>
    </source>
</reference>